<feature type="domain" description="4Fe-4S ferredoxin-type" evidence="4">
    <location>
        <begin position="2"/>
        <end position="31"/>
    </location>
</feature>
<dbReference type="InterPro" id="IPR017900">
    <property type="entry name" value="4Fe4S_Fe_S_CS"/>
</dbReference>
<dbReference type="EMBL" id="SRSC01000003">
    <property type="protein sequence ID" value="TGU71344.1"/>
    <property type="molecule type" value="Genomic_DNA"/>
</dbReference>
<gene>
    <name evidence="5" type="ORF">E4633_13465</name>
</gene>
<sequence length="67" mass="7200">MGRIVIDELRCKGCGICTIACPKKLIRLCEKVNIQGYAPAEAPNLEQCTGCALCAEICPDVAITVFK</sequence>
<dbReference type="Pfam" id="PF12838">
    <property type="entry name" value="Fer4_7"/>
    <property type="match status" value="1"/>
</dbReference>
<dbReference type="AlphaFoldDB" id="A0A4S1CD41"/>
<dbReference type="PANTHER" id="PTHR43122">
    <property type="entry name" value="FERREDOXIN SUBUNIT OF PYRUVATE:FLAVODOXIN OXIDOREDUCTASE-RELATED"/>
    <property type="match status" value="1"/>
</dbReference>
<keyword evidence="6" id="KW-1185">Reference proteome</keyword>
<dbReference type="PROSITE" id="PS00198">
    <property type="entry name" value="4FE4S_FER_1"/>
    <property type="match status" value="1"/>
</dbReference>
<dbReference type="GO" id="GO:0046872">
    <property type="term" value="F:metal ion binding"/>
    <property type="evidence" value="ECO:0007669"/>
    <property type="project" value="UniProtKB-KW"/>
</dbReference>
<evidence type="ECO:0000256" key="3">
    <source>
        <dbReference type="ARBA" id="ARBA00023014"/>
    </source>
</evidence>
<evidence type="ECO:0000313" key="5">
    <source>
        <dbReference type="EMBL" id="TGU71344.1"/>
    </source>
</evidence>
<evidence type="ECO:0000313" key="6">
    <source>
        <dbReference type="Proteomes" id="UP000306416"/>
    </source>
</evidence>
<dbReference type="Gene3D" id="3.30.70.20">
    <property type="match status" value="1"/>
</dbReference>
<keyword evidence="2" id="KW-0408">Iron</keyword>
<comment type="caution">
    <text evidence="5">The sequence shown here is derived from an EMBL/GenBank/DDBJ whole genome shotgun (WGS) entry which is preliminary data.</text>
</comment>
<dbReference type="PANTHER" id="PTHR43122:SF2">
    <property type="entry name" value="FERREDOXIN SUBUNIT OF PYRUVATE:FLAVODOXIN OXIDOREDUCTASE"/>
    <property type="match status" value="1"/>
</dbReference>
<evidence type="ECO:0000256" key="1">
    <source>
        <dbReference type="ARBA" id="ARBA00022723"/>
    </source>
</evidence>
<keyword evidence="3" id="KW-0411">Iron-sulfur</keyword>
<dbReference type="SUPFAM" id="SSF54862">
    <property type="entry name" value="4Fe-4S ferredoxins"/>
    <property type="match status" value="1"/>
</dbReference>
<dbReference type="PROSITE" id="PS51379">
    <property type="entry name" value="4FE4S_FER_2"/>
    <property type="match status" value="2"/>
</dbReference>
<feature type="domain" description="4Fe-4S ferredoxin-type" evidence="4">
    <location>
        <begin position="39"/>
        <end position="67"/>
    </location>
</feature>
<evidence type="ECO:0000256" key="2">
    <source>
        <dbReference type="ARBA" id="ARBA00023004"/>
    </source>
</evidence>
<evidence type="ECO:0000259" key="4">
    <source>
        <dbReference type="PROSITE" id="PS51379"/>
    </source>
</evidence>
<keyword evidence="1" id="KW-0479">Metal-binding</keyword>
<dbReference type="GO" id="GO:0051536">
    <property type="term" value="F:iron-sulfur cluster binding"/>
    <property type="evidence" value="ECO:0007669"/>
    <property type="project" value="UniProtKB-KW"/>
</dbReference>
<dbReference type="RefSeq" id="WP_129126895.1">
    <property type="nucleotide sequence ID" value="NZ_SRSC01000003.1"/>
</dbReference>
<proteinExistence type="predicted"/>
<dbReference type="InterPro" id="IPR017896">
    <property type="entry name" value="4Fe4S_Fe-S-bd"/>
</dbReference>
<accession>A0A4S1CD41</accession>
<name>A0A4S1CD41_9BACT</name>
<protein>
    <submittedName>
        <fullName evidence="5">4Fe-4S dicluster domain-containing protein</fullName>
    </submittedName>
</protein>
<dbReference type="Proteomes" id="UP000306416">
    <property type="component" value="Unassembled WGS sequence"/>
</dbReference>
<reference evidence="5 6" key="1">
    <citation type="submission" date="2019-04" db="EMBL/GenBank/DDBJ databases">
        <title>Geobacter oryzae sp. nov., ferric-reducing bacteria isolated from paddy soil.</title>
        <authorList>
            <person name="Xu Z."/>
            <person name="Masuda Y."/>
            <person name="Itoh H."/>
            <person name="Senoo K."/>
        </authorList>
    </citation>
    <scope>NUCLEOTIDE SEQUENCE [LARGE SCALE GENOMIC DNA]</scope>
    <source>
        <strain evidence="5 6">Red111</strain>
    </source>
</reference>
<organism evidence="5 6">
    <name type="scientific">Geomonas terrae</name>
    <dbReference type="NCBI Taxonomy" id="2562681"/>
    <lineage>
        <taxon>Bacteria</taxon>
        <taxon>Pseudomonadati</taxon>
        <taxon>Thermodesulfobacteriota</taxon>
        <taxon>Desulfuromonadia</taxon>
        <taxon>Geobacterales</taxon>
        <taxon>Geobacteraceae</taxon>
        <taxon>Geomonas</taxon>
    </lineage>
</organism>